<evidence type="ECO:0000313" key="1">
    <source>
        <dbReference type="EMBL" id="AYV85917.1"/>
    </source>
</evidence>
<dbReference type="EMBL" id="MK072489">
    <property type="protein sequence ID" value="AYV85917.1"/>
    <property type="molecule type" value="Genomic_DNA"/>
</dbReference>
<proteinExistence type="predicted"/>
<gene>
    <name evidence="1" type="ORF">Solivirus1_74</name>
</gene>
<dbReference type="SUPFAM" id="SSF55729">
    <property type="entry name" value="Acyl-CoA N-acyltransferases (Nat)"/>
    <property type="match status" value="1"/>
</dbReference>
<evidence type="ECO:0008006" key="2">
    <source>
        <dbReference type="Google" id="ProtNLM"/>
    </source>
</evidence>
<accession>A0A3G5AFG2</accession>
<name>A0A3G5AFG2_9VIRU</name>
<dbReference type="Gene3D" id="3.40.630.30">
    <property type="match status" value="1"/>
</dbReference>
<organism evidence="1">
    <name type="scientific">Solivirus sp</name>
    <dbReference type="NCBI Taxonomy" id="2487772"/>
    <lineage>
        <taxon>Viruses</taxon>
        <taxon>Pithoviruses</taxon>
    </lineage>
</organism>
<reference evidence="1" key="1">
    <citation type="submission" date="2018-10" db="EMBL/GenBank/DDBJ databases">
        <title>Hidden diversity of soil giant viruses.</title>
        <authorList>
            <person name="Schulz F."/>
            <person name="Alteio L."/>
            <person name="Goudeau D."/>
            <person name="Ryan E.M."/>
            <person name="Malmstrom R.R."/>
            <person name="Blanchard J."/>
            <person name="Woyke T."/>
        </authorList>
    </citation>
    <scope>NUCLEOTIDE SEQUENCE</scope>
    <source>
        <strain evidence="1">SOV1</strain>
    </source>
</reference>
<sequence>MNRREKFFFRDDLFTKSYEIAKLRERYYKYMLAIKDRKGKIVGYGKIVIEFIDYWGEWSLELMNCSPQREGIGGHLYQFAIKQFKKDHPDITTLRVHPTSSEEKSFFGKRGYSNYSLPI</sequence>
<dbReference type="InterPro" id="IPR016181">
    <property type="entry name" value="Acyl_CoA_acyltransferase"/>
</dbReference>
<protein>
    <recommendedName>
        <fullName evidence="2">N-acetyltransferase domain-containing protein</fullName>
    </recommendedName>
</protein>